<dbReference type="SMART" id="SM00450">
    <property type="entry name" value="RHOD"/>
    <property type="match status" value="1"/>
</dbReference>
<dbReference type="RefSeq" id="WP_169209322.1">
    <property type="nucleotide sequence ID" value="NZ_JAATNW010000001.1"/>
</dbReference>
<evidence type="ECO:0000313" key="3">
    <source>
        <dbReference type="Proteomes" id="UP000709336"/>
    </source>
</evidence>
<dbReference type="Pfam" id="PF00581">
    <property type="entry name" value="Rhodanese"/>
    <property type="match status" value="1"/>
</dbReference>
<dbReference type="SUPFAM" id="SSF52821">
    <property type="entry name" value="Rhodanese/Cell cycle control phosphatase"/>
    <property type="match status" value="1"/>
</dbReference>
<dbReference type="EMBL" id="JAATNW010000001">
    <property type="protein sequence ID" value="NMH58773.1"/>
    <property type="molecule type" value="Genomic_DNA"/>
</dbReference>
<evidence type="ECO:0000259" key="1">
    <source>
        <dbReference type="PROSITE" id="PS50206"/>
    </source>
</evidence>
<dbReference type="Proteomes" id="UP000709336">
    <property type="component" value="Unassembled WGS sequence"/>
</dbReference>
<dbReference type="CDD" id="cd01447">
    <property type="entry name" value="Polysulfide_ST"/>
    <property type="match status" value="1"/>
</dbReference>
<dbReference type="PROSITE" id="PS50206">
    <property type="entry name" value="RHODANESE_3"/>
    <property type="match status" value="1"/>
</dbReference>
<dbReference type="InterPro" id="IPR001763">
    <property type="entry name" value="Rhodanese-like_dom"/>
</dbReference>
<gene>
    <name evidence="2" type="ORF">HCJ96_01880</name>
</gene>
<dbReference type="PANTHER" id="PTHR44086">
    <property type="entry name" value="THIOSULFATE SULFURTRANSFERASE RDL2, MITOCHONDRIAL-RELATED"/>
    <property type="match status" value="1"/>
</dbReference>
<dbReference type="InterPro" id="IPR036873">
    <property type="entry name" value="Rhodanese-like_dom_sf"/>
</dbReference>
<accession>A0ABX1QX06</accession>
<protein>
    <submittedName>
        <fullName evidence="2">Rhodanese-like domain-containing protein</fullName>
    </submittedName>
</protein>
<organism evidence="2 3">
    <name type="scientific">Alteromonas ponticola</name>
    <dbReference type="NCBI Taxonomy" id="2720613"/>
    <lineage>
        <taxon>Bacteria</taxon>
        <taxon>Pseudomonadati</taxon>
        <taxon>Pseudomonadota</taxon>
        <taxon>Gammaproteobacteria</taxon>
        <taxon>Alteromonadales</taxon>
        <taxon>Alteromonadaceae</taxon>
        <taxon>Alteromonas/Salinimonas group</taxon>
        <taxon>Alteromonas</taxon>
    </lineage>
</organism>
<sequence length="137" mass="15113">MALQKGYRTLLQQAASQVSPVSVDQASQGMYNPDVVLVDIRDIRELEQDGQIPGALHAPRGMLEFWVDPQSPYFKPIFGKAKSFILYCDSGWRSTLATATLLEMGLTSVSYLEGGFKGWTMSGFPVEPVAREALVLK</sequence>
<reference evidence="2 3" key="1">
    <citation type="submission" date="2020-03" db="EMBL/GenBank/DDBJ databases">
        <title>Alteromonas ponticola sp. nov., isolated from seawater.</title>
        <authorList>
            <person name="Yoon J.-H."/>
            <person name="Kim Y.-O."/>
        </authorList>
    </citation>
    <scope>NUCLEOTIDE SEQUENCE [LARGE SCALE GENOMIC DNA]</scope>
    <source>
        <strain evidence="2 3">MYP5</strain>
    </source>
</reference>
<dbReference type="Gene3D" id="3.40.250.10">
    <property type="entry name" value="Rhodanese-like domain"/>
    <property type="match status" value="1"/>
</dbReference>
<keyword evidence="3" id="KW-1185">Reference proteome</keyword>
<name>A0ABX1QX06_9ALTE</name>
<proteinExistence type="predicted"/>
<dbReference type="PANTHER" id="PTHR44086:SF13">
    <property type="entry name" value="THIOSULFATE SULFURTRANSFERASE PSPE"/>
    <property type="match status" value="1"/>
</dbReference>
<evidence type="ECO:0000313" key="2">
    <source>
        <dbReference type="EMBL" id="NMH58773.1"/>
    </source>
</evidence>
<feature type="domain" description="Rhodanese" evidence="1">
    <location>
        <begin position="31"/>
        <end position="128"/>
    </location>
</feature>
<comment type="caution">
    <text evidence="2">The sequence shown here is derived from an EMBL/GenBank/DDBJ whole genome shotgun (WGS) entry which is preliminary data.</text>
</comment>